<evidence type="ECO:0000313" key="2">
    <source>
        <dbReference type="Proteomes" id="UP000216947"/>
    </source>
</evidence>
<gene>
    <name evidence="1" type="ORF">CAL19_17925</name>
</gene>
<dbReference type="EMBL" id="NEVK01000008">
    <property type="protein sequence ID" value="OZI16555.1"/>
    <property type="molecule type" value="Genomic_DNA"/>
</dbReference>
<accession>A0A261QUT6</accession>
<organism evidence="1 2">
    <name type="scientific">Bordetella genomosp. 7</name>
    <dbReference type="NCBI Taxonomy" id="1416805"/>
    <lineage>
        <taxon>Bacteria</taxon>
        <taxon>Pseudomonadati</taxon>
        <taxon>Pseudomonadota</taxon>
        <taxon>Betaproteobacteria</taxon>
        <taxon>Burkholderiales</taxon>
        <taxon>Alcaligenaceae</taxon>
        <taxon>Bordetella</taxon>
    </lineage>
</organism>
<sequence>MRDIALITTATYGLEAMQQALPRDVSSFIDQDEQRLVLQDDNIDNFIEIARDDSIGDYYETPEELAALEKLPGTPRFYLVHFKNIERLKRVLRDIANRDDVIVDNDFGILEPGAEFVRRCAASPGWDWAKPA</sequence>
<dbReference type="Proteomes" id="UP000216947">
    <property type="component" value="Unassembled WGS sequence"/>
</dbReference>
<dbReference type="AlphaFoldDB" id="A0A261QUT6"/>
<evidence type="ECO:0000313" key="1">
    <source>
        <dbReference type="EMBL" id="OZI16555.1"/>
    </source>
</evidence>
<reference evidence="2" key="1">
    <citation type="submission" date="2017-05" db="EMBL/GenBank/DDBJ databases">
        <title>Complete and WGS of Bordetella genogroups.</title>
        <authorList>
            <person name="Spilker T."/>
            <person name="Lipuma J."/>
        </authorList>
    </citation>
    <scope>NUCLEOTIDE SEQUENCE [LARGE SCALE GENOMIC DNA]</scope>
    <source>
        <strain evidence="2">AU18089</strain>
    </source>
</reference>
<dbReference type="RefSeq" id="WP_026640777.1">
    <property type="nucleotide sequence ID" value="NZ_NEVI01000023.1"/>
</dbReference>
<proteinExistence type="predicted"/>
<name>A0A261QUT6_9BORD</name>
<protein>
    <submittedName>
        <fullName evidence="1">Uncharacterized protein</fullName>
    </submittedName>
</protein>
<keyword evidence="2" id="KW-1185">Reference proteome</keyword>
<comment type="caution">
    <text evidence="1">The sequence shown here is derived from an EMBL/GenBank/DDBJ whole genome shotgun (WGS) entry which is preliminary data.</text>
</comment>